<dbReference type="RefSeq" id="XP_062876412.1">
    <property type="nucleotide sequence ID" value="XM_063020342.1"/>
</dbReference>
<organism evidence="2 3">
    <name type="scientific">Australozyma saopauloensis</name>
    <dbReference type="NCBI Taxonomy" id="291208"/>
    <lineage>
        <taxon>Eukaryota</taxon>
        <taxon>Fungi</taxon>
        <taxon>Dikarya</taxon>
        <taxon>Ascomycota</taxon>
        <taxon>Saccharomycotina</taxon>
        <taxon>Pichiomycetes</taxon>
        <taxon>Metschnikowiaceae</taxon>
        <taxon>Australozyma</taxon>
    </lineage>
</organism>
<dbReference type="KEGG" id="asau:88172348"/>
<dbReference type="GeneID" id="88172348"/>
<feature type="transmembrane region" description="Helical" evidence="1">
    <location>
        <begin position="249"/>
        <end position="270"/>
    </location>
</feature>
<evidence type="ECO:0000313" key="2">
    <source>
        <dbReference type="EMBL" id="WPK24028.1"/>
    </source>
</evidence>
<reference evidence="2 3" key="1">
    <citation type="submission" date="2023-10" db="EMBL/GenBank/DDBJ databases">
        <title>Draft Genome Sequence of Candida saopaulonensis from a very Premature Infant with Sepsis.</title>
        <authorList>
            <person name="Ning Y."/>
            <person name="Dai R."/>
            <person name="Xiao M."/>
            <person name="Xu Y."/>
            <person name="Yan Q."/>
            <person name="Zhang L."/>
        </authorList>
    </citation>
    <scope>NUCLEOTIDE SEQUENCE [LARGE SCALE GENOMIC DNA]</scope>
    <source>
        <strain evidence="2 3">19XY460</strain>
    </source>
</reference>
<name>A0AAX4H6E0_9ASCO</name>
<accession>A0AAX4H6E0</accession>
<sequence length="338" mass="39552">MTVMILIPQLFGGLGLNRNATSLEVGGLQQSYVIPEASRKLPPLNFILGFSKNQIYQDLETKVRSVFYKEKKDLLQRSYFTQKDTDLLVSLMLRALTQILETVAGHEFLETIRVKLMLQFRDGFLKEHSVQPKCWTEDITALKISIYAYERMHISDWDSLAPWALDEHFREYIGKVAKSIYKDLKKLKFCYETTYQGVWLVFQIRYDYGFPRVRAWKNSLLLGLAGSVVGGLSSWNIEKSYEFIQRHFYTYVVAFSILLAVLVLFLLMAFSTGRILYFVRTFNVPLMHCQRETNMKIIEAAKKNWPVNIFGSYPTWLFWKFYQGIRQPSFKIDPDAQK</sequence>
<dbReference type="Proteomes" id="UP001338582">
    <property type="component" value="Chromosome 2"/>
</dbReference>
<keyword evidence="1" id="KW-0812">Transmembrane</keyword>
<proteinExistence type="predicted"/>
<keyword evidence="3" id="KW-1185">Reference proteome</keyword>
<dbReference type="AlphaFoldDB" id="A0AAX4H6E0"/>
<evidence type="ECO:0000313" key="3">
    <source>
        <dbReference type="Proteomes" id="UP001338582"/>
    </source>
</evidence>
<evidence type="ECO:0000256" key="1">
    <source>
        <dbReference type="SAM" id="Phobius"/>
    </source>
</evidence>
<keyword evidence="1" id="KW-1133">Transmembrane helix</keyword>
<dbReference type="EMBL" id="CP138895">
    <property type="protein sequence ID" value="WPK24028.1"/>
    <property type="molecule type" value="Genomic_DNA"/>
</dbReference>
<keyword evidence="1" id="KW-0472">Membrane</keyword>
<gene>
    <name evidence="2" type="ORF">PUMCH_001282</name>
</gene>
<protein>
    <submittedName>
        <fullName evidence="2">Uncharacterized protein</fullName>
    </submittedName>
</protein>